<dbReference type="Proteomes" id="UP000233100">
    <property type="component" value="Chromosome 5"/>
</dbReference>
<dbReference type="Ensembl" id="ENSMFAT00000094341.1">
    <property type="protein sequence ID" value="ENSMFAP00000049111.1"/>
    <property type="gene ID" value="ENSMFAG00000052335.1"/>
</dbReference>
<protein>
    <submittedName>
        <fullName evidence="1">Uncharacterized protein</fullName>
    </submittedName>
</protein>
<proteinExistence type="predicted"/>
<accession>A0A7N9CI21</accession>
<dbReference type="GeneTree" id="ENSGT00940000167556"/>
<organism evidence="1 2">
    <name type="scientific">Macaca fascicularis</name>
    <name type="common">Crab-eating macaque</name>
    <name type="synonym">Cynomolgus monkey</name>
    <dbReference type="NCBI Taxonomy" id="9541"/>
    <lineage>
        <taxon>Eukaryota</taxon>
        <taxon>Metazoa</taxon>
        <taxon>Chordata</taxon>
        <taxon>Craniata</taxon>
        <taxon>Vertebrata</taxon>
        <taxon>Euteleostomi</taxon>
        <taxon>Mammalia</taxon>
        <taxon>Eutheria</taxon>
        <taxon>Euarchontoglires</taxon>
        <taxon>Primates</taxon>
        <taxon>Haplorrhini</taxon>
        <taxon>Catarrhini</taxon>
        <taxon>Cercopithecidae</taxon>
        <taxon>Cercopithecinae</taxon>
        <taxon>Macaca</taxon>
    </lineage>
</organism>
<evidence type="ECO:0000313" key="2">
    <source>
        <dbReference type="Proteomes" id="UP000233100"/>
    </source>
</evidence>
<dbReference type="PANTHER" id="PTHR46254">
    <property type="entry name" value="PROTEIN GVQW1-RELATED"/>
    <property type="match status" value="1"/>
</dbReference>
<sequence>FFFFFLRQSCSVTQARVKWRDLSSQPLPPVFKLFSCLSLPSSWEYSGASPCWLIFIFFVETGFHHVAQAGLKLLSSSNPPALASQSAGIRGVSHYMWPQCCSFLKTVWLLGFVAHWFGSFWTKRWANSKEVGGASRL</sequence>
<reference evidence="1" key="2">
    <citation type="submission" date="2025-08" db="UniProtKB">
        <authorList>
            <consortium name="Ensembl"/>
        </authorList>
    </citation>
    <scope>IDENTIFICATION</scope>
</reference>
<evidence type="ECO:0000313" key="1">
    <source>
        <dbReference type="Ensembl" id="ENSMFAP00000049111.1"/>
    </source>
</evidence>
<name>A0A7N9CI21_MACFA</name>
<reference evidence="1" key="3">
    <citation type="submission" date="2025-09" db="UniProtKB">
        <authorList>
            <consortium name="Ensembl"/>
        </authorList>
    </citation>
    <scope>IDENTIFICATION</scope>
</reference>
<reference evidence="1 2" key="1">
    <citation type="submission" date="2013-03" db="EMBL/GenBank/DDBJ databases">
        <authorList>
            <person name="Warren W."/>
            <person name="Wilson R.K."/>
        </authorList>
    </citation>
    <scope>NUCLEOTIDE SEQUENCE</scope>
</reference>
<keyword evidence="2" id="KW-1185">Reference proteome</keyword>
<dbReference type="PANTHER" id="PTHR46254:SF3">
    <property type="entry name" value="SECRETED PROTEIN"/>
    <property type="match status" value="1"/>
</dbReference>
<dbReference type="AlphaFoldDB" id="A0A7N9CI21"/>
<dbReference type="PRINTS" id="PR02045">
    <property type="entry name" value="F138DOMAIN"/>
</dbReference>